<organism evidence="2 3">
    <name type="scientific">Gossypium arboreum</name>
    <name type="common">Tree cotton</name>
    <name type="synonym">Gossypium nanking</name>
    <dbReference type="NCBI Taxonomy" id="29729"/>
    <lineage>
        <taxon>Eukaryota</taxon>
        <taxon>Viridiplantae</taxon>
        <taxon>Streptophyta</taxon>
        <taxon>Embryophyta</taxon>
        <taxon>Tracheophyta</taxon>
        <taxon>Spermatophyta</taxon>
        <taxon>Magnoliopsida</taxon>
        <taxon>eudicotyledons</taxon>
        <taxon>Gunneridae</taxon>
        <taxon>Pentapetalae</taxon>
        <taxon>rosids</taxon>
        <taxon>malvids</taxon>
        <taxon>Malvales</taxon>
        <taxon>Malvaceae</taxon>
        <taxon>Malvoideae</taxon>
        <taxon>Gossypium</taxon>
    </lineage>
</organism>
<proteinExistence type="predicted"/>
<evidence type="ECO:0000313" key="3">
    <source>
        <dbReference type="Proteomes" id="UP001358586"/>
    </source>
</evidence>
<name>A0ABR0QV88_GOSAR</name>
<accession>A0ABR0QV88</accession>
<evidence type="ECO:0000256" key="1">
    <source>
        <dbReference type="SAM" id="MobiDB-lite"/>
    </source>
</evidence>
<dbReference type="Proteomes" id="UP001358586">
    <property type="component" value="Chromosome 2"/>
</dbReference>
<evidence type="ECO:0000313" key="2">
    <source>
        <dbReference type="EMBL" id="KAK5843238.1"/>
    </source>
</evidence>
<feature type="region of interest" description="Disordered" evidence="1">
    <location>
        <begin position="112"/>
        <end position="147"/>
    </location>
</feature>
<feature type="region of interest" description="Disordered" evidence="1">
    <location>
        <begin position="1"/>
        <end position="22"/>
    </location>
</feature>
<gene>
    <name evidence="2" type="ORF">PVK06_005688</name>
</gene>
<keyword evidence="3" id="KW-1185">Reference proteome</keyword>
<sequence length="160" mass="17900">MSSSCGKKTTVPASKKRKGAASSSSPTVVIRYPFLEFPLGPQEELFQTLRAQPLGTVMTNFDDPGTVQFRVGGLVRQLSIPEFKIALGLYTEEFMDDNKLDTLPPQYRLIQSTEEEDPEDITDDVPPRHEDPRSQPPPIHRPVHAAASYSDISERLTRFV</sequence>
<reference evidence="2 3" key="1">
    <citation type="submission" date="2023-03" db="EMBL/GenBank/DDBJ databases">
        <title>WGS of Gossypium arboreum.</title>
        <authorList>
            <person name="Yu D."/>
        </authorList>
    </citation>
    <scope>NUCLEOTIDE SEQUENCE [LARGE SCALE GENOMIC DNA]</scope>
    <source>
        <tissue evidence="2">Leaf</tissue>
    </source>
</reference>
<protein>
    <submittedName>
        <fullName evidence="2">Uncharacterized protein</fullName>
    </submittedName>
</protein>
<dbReference type="EMBL" id="JARKNE010000002">
    <property type="protein sequence ID" value="KAK5843238.1"/>
    <property type="molecule type" value="Genomic_DNA"/>
</dbReference>
<comment type="caution">
    <text evidence="2">The sequence shown here is derived from an EMBL/GenBank/DDBJ whole genome shotgun (WGS) entry which is preliminary data.</text>
</comment>
<feature type="compositionally biased region" description="Acidic residues" evidence="1">
    <location>
        <begin position="113"/>
        <end position="123"/>
    </location>
</feature>